<gene>
    <name evidence="3" type="ORF">ACHAXA_002124</name>
</gene>
<proteinExistence type="predicted"/>
<keyword evidence="2" id="KW-1133">Transmembrane helix</keyword>
<dbReference type="AlphaFoldDB" id="A0ABD3RUW7"/>
<dbReference type="EMBL" id="JALLPB020000203">
    <property type="protein sequence ID" value="KAL3815340.1"/>
    <property type="molecule type" value="Genomic_DNA"/>
</dbReference>
<keyword evidence="2" id="KW-0472">Membrane</keyword>
<evidence type="ECO:0000256" key="2">
    <source>
        <dbReference type="SAM" id="Phobius"/>
    </source>
</evidence>
<evidence type="ECO:0000313" key="3">
    <source>
        <dbReference type="EMBL" id="KAL3815340.1"/>
    </source>
</evidence>
<keyword evidence="4" id="KW-1185">Reference proteome</keyword>
<sequence>MDSPPPPNNNNNGDAARASSKEEALRPRARGVNEDGDVEMFNLQDNGIVVVMFLVSVASWMLRERCVC</sequence>
<organism evidence="3 4">
    <name type="scientific">Cyclostephanos tholiformis</name>
    <dbReference type="NCBI Taxonomy" id="382380"/>
    <lineage>
        <taxon>Eukaryota</taxon>
        <taxon>Sar</taxon>
        <taxon>Stramenopiles</taxon>
        <taxon>Ochrophyta</taxon>
        <taxon>Bacillariophyta</taxon>
        <taxon>Coscinodiscophyceae</taxon>
        <taxon>Thalassiosirophycidae</taxon>
        <taxon>Stephanodiscales</taxon>
        <taxon>Stephanodiscaceae</taxon>
        <taxon>Cyclostephanos</taxon>
    </lineage>
</organism>
<keyword evidence="2" id="KW-0812">Transmembrane</keyword>
<feature type="region of interest" description="Disordered" evidence="1">
    <location>
        <begin position="1"/>
        <end position="34"/>
    </location>
</feature>
<name>A0ABD3RUW7_9STRA</name>
<protein>
    <submittedName>
        <fullName evidence="3">Uncharacterized protein</fullName>
    </submittedName>
</protein>
<accession>A0ABD3RUW7</accession>
<feature type="transmembrane region" description="Helical" evidence="2">
    <location>
        <begin position="46"/>
        <end position="62"/>
    </location>
</feature>
<reference evidence="3 4" key="1">
    <citation type="submission" date="2024-10" db="EMBL/GenBank/DDBJ databases">
        <title>Updated reference genomes for cyclostephanoid diatoms.</title>
        <authorList>
            <person name="Roberts W.R."/>
            <person name="Alverson A.J."/>
        </authorList>
    </citation>
    <scope>NUCLEOTIDE SEQUENCE [LARGE SCALE GENOMIC DNA]</scope>
    <source>
        <strain evidence="3 4">AJA228-03</strain>
    </source>
</reference>
<comment type="caution">
    <text evidence="3">The sequence shown here is derived from an EMBL/GenBank/DDBJ whole genome shotgun (WGS) entry which is preliminary data.</text>
</comment>
<evidence type="ECO:0000313" key="4">
    <source>
        <dbReference type="Proteomes" id="UP001530377"/>
    </source>
</evidence>
<dbReference type="Proteomes" id="UP001530377">
    <property type="component" value="Unassembled WGS sequence"/>
</dbReference>
<evidence type="ECO:0000256" key="1">
    <source>
        <dbReference type="SAM" id="MobiDB-lite"/>
    </source>
</evidence>